<dbReference type="EMBL" id="CP039352">
    <property type="protein sequence ID" value="QCE03479.1"/>
    <property type="molecule type" value="Genomic_DNA"/>
</dbReference>
<evidence type="ECO:0000256" key="2">
    <source>
        <dbReference type="SAM" id="MobiDB-lite"/>
    </source>
</evidence>
<keyword evidence="1" id="KW-0175">Coiled coil</keyword>
<dbReference type="GO" id="GO:0051011">
    <property type="term" value="F:microtubule minus-end binding"/>
    <property type="evidence" value="ECO:0007669"/>
    <property type="project" value="InterPro"/>
</dbReference>
<evidence type="ECO:0000256" key="1">
    <source>
        <dbReference type="SAM" id="Coils"/>
    </source>
</evidence>
<name>A0A4D6MTQ7_VIGUN</name>
<evidence type="ECO:0000313" key="3">
    <source>
        <dbReference type="EMBL" id="QCE03479.1"/>
    </source>
</evidence>
<dbReference type="PANTHER" id="PTHR14352">
    <property type="entry name" value="HAUS AUGMIN-LIKE COMPLEX SUBUNIT 7"/>
    <property type="match status" value="1"/>
</dbReference>
<organism evidence="3 4">
    <name type="scientific">Vigna unguiculata</name>
    <name type="common">Cowpea</name>
    <dbReference type="NCBI Taxonomy" id="3917"/>
    <lineage>
        <taxon>Eukaryota</taxon>
        <taxon>Viridiplantae</taxon>
        <taxon>Streptophyta</taxon>
        <taxon>Embryophyta</taxon>
        <taxon>Tracheophyta</taxon>
        <taxon>Spermatophyta</taxon>
        <taxon>Magnoliopsida</taxon>
        <taxon>eudicotyledons</taxon>
        <taxon>Gunneridae</taxon>
        <taxon>Pentapetalae</taxon>
        <taxon>rosids</taxon>
        <taxon>fabids</taxon>
        <taxon>Fabales</taxon>
        <taxon>Fabaceae</taxon>
        <taxon>Papilionoideae</taxon>
        <taxon>50 kb inversion clade</taxon>
        <taxon>NPAAA clade</taxon>
        <taxon>indigoferoid/millettioid clade</taxon>
        <taxon>Phaseoleae</taxon>
        <taxon>Vigna</taxon>
    </lineage>
</organism>
<keyword evidence="4" id="KW-1185">Reference proteome</keyword>
<dbReference type="InterPro" id="IPR029711">
    <property type="entry name" value="Haus7-like"/>
</dbReference>
<dbReference type="Proteomes" id="UP000501690">
    <property type="component" value="Linkage Group LG8"/>
</dbReference>
<dbReference type="PANTHER" id="PTHR14352:SF2">
    <property type="entry name" value="HAUS AUGMIN-LIKE COMPLEX SUBUNIT 7"/>
    <property type="match status" value="1"/>
</dbReference>
<accession>A0A4D6MTQ7</accession>
<dbReference type="Pfam" id="PF06694">
    <property type="entry name" value="Plant_NMP1"/>
    <property type="match status" value="1"/>
</dbReference>
<feature type="region of interest" description="Disordered" evidence="2">
    <location>
        <begin position="759"/>
        <end position="795"/>
    </location>
</feature>
<protein>
    <submittedName>
        <fullName evidence="3">Plant AUGMIN subunit 7</fullName>
    </submittedName>
</protein>
<dbReference type="AlphaFoldDB" id="A0A4D6MTQ7"/>
<gene>
    <name evidence="3" type="ORF">DEO72_LG8g1503</name>
</gene>
<feature type="coiled-coil region" evidence="1">
    <location>
        <begin position="701"/>
        <end position="742"/>
    </location>
</feature>
<evidence type="ECO:0000313" key="4">
    <source>
        <dbReference type="Proteomes" id="UP000501690"/>
    </source>
</evidence>
<dbReference type="InterPro" id="IPR010604">
    <property type="entry name" value="Plant_AUG7"/>
</dbReference>
<sequence>MASRQMEEIRKKLADLNYPRANAPAQSLLFAGMERYALLEWLFFRLLGDKSPFSQQNLQGDSPDRDEETGRIQYLAEIAKFLGITTTVDTEAIQGHGSYEDRTEMLRLIVDLVEATICADNPEWSVDEQVAKDIQLIDSIAEKQAQIFSEECKLFPADVQIQSIYPLPDVSELESKFSEQSKILLNLQQKVDDLASKHAYHPDEEYTEVEAQLRAHLESFLETARTFNLIYTKEIRPWTHMMEVPQLHGFGPAANRLLEAYKMLLKFLGNLRNLRDSHAALAFGSSETSDGPSSVTRIISECESALTVLNHDLGILSASIARHYFPLSLNPTIFFHSPFGVFVGDALVGGEDKVGIKKCKKDNPFTINYGYNNNANAKDPKHTVLKSPMGCEIVTWREKVTQNAKFGSFGERGREKGDRKWMQGGVRKTATRASTNRRLPAHNNEHDMYFRHCCKAKFIGALNEKLTVLCIKWVERRGGFDVGGEVVDFSLLDVCLGLGLRVVGEKIDLNEEVVESETWNTFGRQRVDVKLIYDFLMKFDDDVSDVELFCKLYVVLGISEFLLASKKGCVFPVIFKLVDDMENIGKYNWGTLVYEYLVFSLCSASLALQNEPSRFEFYVVGCAYLLELWSFDHLVVCQSKFKCKMNLFPQLLYWMNVSVGDKVMKTAFDYDMAIVDVAVSKEELDHAIVREAFEHFGTEYKTQDLKDKEELERLVEHHEAEIADLEQSMSALDELVANWKSQQPKDEVGDEVGDDVFIDPRASVMSDEKDDGAQQSNMYDRMKARPRMQFKSVAT</sequence>
<dbReference type="GO" id="GO:0051225">
    <property type="term" value="P:spindle assembly"/>
    <property type="evidence" value="ECO:0007669"/>
    <property type="project" value="TreeGrafter"/>
</dbReference>
<dbReference type="GO" id="GO:0070652">
    <property type="term" value="C:HAUS complex"/>
    <property type="evidence" value="ECO:0007669"/>
    <property type="project" value="TreeGrafter"/>
</dbReference>
<dbReference type="GO" id="GO:0031023">
    <property type="term" value="P:microtubule organizing center organization"/>
    <property type="evidence" value="ECO:0007669"/>
    <property type="project" value="TreeGrafter"/>
</dbReference>
<reference evidence="3 4" key="1">
    <citation type="submission" date="2019-04" db="EMBL/GenBank/DDBJ databases">
        <title>An improved genome assembly and genetic linkage map for asparagus bean, Vigna unguiculata ssp. sesquipedialis.</title>
        <authorList>
            <person name="Xia Q."/>
            <person name="Zhang R."/>
            <person name="Dong Y."/>
        </authorList>
    </citation>
    <scope>NUCLEOTIDE SEQUENCE [LARGE SCALE GENOMIC DNA]</scope>
    <source>
        <tissue evidence="3">Leaf</tissue>
    </source>
</reference>
<proteinExistence type="predicted"/>